<reference evidence="2 3" key="1">
    <citation type="submission" date="2017-08" db="EMBL/GenBank/DDBJ databases">
        <title>Streptococcus salivarius strain HS0302 Genome.</title>
        <authorList>
            <person name="Smith J."/>
            <person name="Deng P."/>
            <person name="Geng M."/>
        </authorList>
    </citation>
    <scope>NUCLEOTIDE SEQUENCE [LARGE SCALE GENOMIC DNA]</scope>
    <source>
        <strain evidence="2 3">HS0302</strain>
    </source>
</reference>
<comment type="caution">
    <text evidence="2">The sequence shown here is derived from an EMBL/GenBank/DDBJ whole genome shotgun (WGS) entry which is preliminary data.</text>
</comment>
<dbReference type="Proteomes" id="UP000248776">
    <property type="component" value="Unassembled WGS sequence"/>
</dbReference>
<proteinExistence type="predicted"/>
<evidence type="ECO:0000313" key="2">
    <source>
        <dbReference type="EMBL" id="PZD56395.1"/>
    </source>
</evidence>
<accession>A0AA45CSR3</accession>
<sequence>MTELLSGLIGALITALISIYISLQSRNSSLDGSSKWREGLLDVASKYKLNIDDAQRVRASLRMFKHNEDKVVYFSFDWLTNIMISELERILLIVPEDDRKYYLDSKDAKVVRLFANFLLKYHYEYQSEMGPNQLILGKKKRNNQENDLVRETFEELFKLRNGEVRGVGNE</sequence>
<keyword evidence="1" id="KW-0472">Membrane</keyword>
<dbReference type="EMBL" id="NSIW01000010">
    <property type="protein sequence ID" value="PZD56395.1"/>
    <property type="molecule type" value="Genomic_DNA"/>
</dbReference>
<dbReference type="AlphaFoldDB" id="A0AA45CSR3"/>
<keyword evidence="1" id="KW-1133">Transmembrane helix</keyword>
<evidence type="ECO:0000313" key="3">
    <source>
        <dbReference type="Proteomes" id="UP000248776"/>
    </source>
</evidence>
<keyword evidence="1" id="KW-0812">Transmembrane</keyword>
<gene>
    <name evidence="2" type="ORF">CKU37_06585</name>
</gene>
<dbReference type="RefSeq" id="WP_110981135.1">
    <property type="nucleotide sequence ID" value="NZ_JALMLR010000005.1"/>
</dbReference>
<evidence type="ECO:0000256" key="1">
    <source>
        <dbReference type="SAM" id="Phobius"/>
    </source>
</evidence>
<protein>
    <recommendedName>
        <fullName evidence="4">DUF4760 domain-containing protein</fullName>
    </recommendedName>
</protein>
<organism evidence="2 3">
    <name type="scientific">Streptococcus salivarius</name>
    <dbReference type="NCBI Taxonomy" id="1304"/>
    <lineage>
        <taxon>Bacteria</taxon>
        <taxon>Bacillati</taxon>
        <taxon>Bacillota</taxon>
        <taxon>Bacilli</taxon>
        <taxon>Lactobacillales</taxon>
        <taxon>Streptococcaceae</taxon>
        <taxon>Streptococcus</taxon>
    </lineage>
</organism>
<evidence type="ECO:0008006" key="4">
    <source>
        <dbReference type="Google" id="ProtNLM"/>
    </source>
</evidence>
<name>A0AA45CSR3_STRSL</name>
<feature type="transmembrane region" description="Helical" evidence="1">
    <location>
        <begin position="6"/>
        <end position="23"/>
    </location>
</feature>